<evidence type="ECO:0000313" key="1">
    <source>
        <dbReference type="EMBL" id="MPC38705.1"/>
    </source>
</evidence>
<protein>
    <submittedName>
        <fullName evidence="1">Uncharacterized protein</fullName>
    </submittedName>
</protein>
<comment type="caution">
    <text evidence="1">The sequence shown here is derived from an EMBL/GenBank/DDBJ whole genome shotgun (WGS) entry which is preliminary data.</text>
</comment>
<accession>A0A5B7EZ36</accession>
<proteinExistence type="predicted"/>
<reference evidence="1 2" key="1">
    <citation type="submission" date="2019-05" db="EMBL/GenBank/DDBJ databases">
        <title>Another draft genome of Portunus trituberculatus and its Hox gene families provides insights of decapod evolution.</title>
        <authorList>
            <person name="Jeong J.-H."/>
            <person name="Song I."/>
            <person name="Kim S."/>
            <person name="Choi T."/>
            <person name="Kim D."/>
            <person name="Ryu S."/>
            <person name="Kim W."/>
        </authorList>
    </citation>
    <scope>NUCLEOTIDE SEQUENCE [LARGE SCALE GENOMIC DNA]</scope>
    <source>
        <tissue evidence="1">Muscle</tissue>
    </source>
</reference>
<sequence>MGRPSYRKGRPGLELPGYSTHTTLVVYASSISLRKFGSV</sequence>
<evidence type="ECO:0000313" key="2">
    <source>
        <dbReference type="Proteomes" id="UP000324222"/>
    </source>
</evidence>
<organism evidence="1 2">
    <name type="scientific">Portunus trituberculatus</name>
    <name type="common">Swimming crab</name>
    <name type="synonym">Neptunus trituberculatus</name>
    <dbReference type="NCBI Taxonomy" id="210409"/>
    <lineage>
        <taxon>Eukaryota</taxon>
        <taxon>Metazoa</taxon>
        <taxon>Ecdysozoa</taxon>
        <taxon>Arthropoda</taxon>
        <taxon>Crustacea</taxon>
        <taxon>Multicrustacea</taxon>
        <taxon>Malacostraca</taxon>
        <taxon>Eumalacostraca</taxon>
        <taxon>Eucarida</taxon>
        <taxon>Decapoda</taxon>
        <taxon>Pleocyemata</taxon>
        <taxon>Brachyura</taxon>
        <taxon>Eubrachyura</taxon>
        <taxon>Portunoidea</taxon>
        <taxon>Portunidae</taxon>
        <taxon>Portuninae</taxon>
        <taxon>Portunus</taxon>
    </lineage>
</organism>
<dbReference type="Proteomes" id="UP000324222">
    <property type="component" value="Unassembled WGS sequence"/>
</dbReference>
<gene>
    <name evidence="1" type="ORF">E2C01_032217</name>
</gene>
<dbReference type="AlphaFoldDB" id="A0A5B7EZ36"/>
<keyword evidence="2" id="KW-1185">Reference proteome</keyword>
<dbReference type="EMBL" id="VSRR010004145">
    <property type="protein sequence ID" value="MPC38705.1"/>
    <property type="molecule type" value="Genomic_DNA"/>
</dbReference>
<name>A0A5B7EZ36_PORTR</name>